<organism evidence="5 6">
    <name type="scientific">Myceligenerans pegani</name>
    <dbReference type="NCBI Taxonomy" id="2776917"/>
    <lineage>
        <taxon>Bacteria</taxon>
        <taxon>Bacillati</taxon>
        <taxon>Actinomycetota</taxon>
        <taxon>Actinomycetes</taxon>
        <taxon>Micrococcales</taxon>
        <taxon>Promicromonosporaceae</taxon>
        <taxon>Myceligenerans</taxon>
    </lineage>
</organism>
<feature type="domain" description="Glycosyl hydrolase-like 10" evidence="4">
    <location>
        <begin position="60"/>
        <end position="342"/>
    </location>
</feature>
<gene>
    <name evidence="5" type="ORF">IHE71_17010</name>
</gene>
<dbReference type="InterPro" id="IPR052177">
    <property type="entry name" value="Divisome_Glycosyl_Hydrolase"/>
</dbReference>
<feature type="signal peptide" evidence="3">
    <location>
        <begin position="1"/>
        <end position="31"/>
    </location>
</feature>
<accession>A0ABR9N2L0</accession>
<dbReference type="InterPro" id="IPR013784">
    <property type="entry name" value="Carb-bd-like_fold"/>
</dbReference>
<feature type="region of interest" description="Disordered" evidence="2">
    <location>
        <begin position="35"/>
        <end position="55"/>
    </location>
</feature>
<keyword evidence="1 3" id="KW-0732">Signal</keyword>
<evidence type="ECO:0000256" key="3">
    <source>
        <dbReference type="SAM" id="SignalP"/>
    </source>
</evidence>
<evidence type="ECO:0000259" key="4">
    <source>
        <dbReference type="Pfam" id="PF02638"/>
    </source>
</evidence>
<dbReference type="RefSeq" id="WP_192863948.1">
    <property type="nucleotide sequence ID" value="NZ_JADAQT010000102.1"/>
</dbReference>
<dbReference type="SUPFAM" id="SSF49452">
    <property type="entry name" value="Starch-binding domain-like"/>
    <property type="match status" value="1"/>
</dbReference>
<dbReference type="EMBL" id="JADAQT010000102">
    <property type="protein sequence ID" value="MBE1877389.1"/>
    <property type="molecule type" value="Genomic_DNA"/>
</dbReference>
<dbReference type="InterPro" id="IPR003790">
    <property type="entry name" value="GHL10"/>
</dbReference>
<reference evidence="5 6" key="1">
    <citation type="submission" date="2020-10" db="EMBL/GenBank/DDBJ databases">
        <title>Myceligenerans pegani sp. nov., an endophytic actinomycete isolated from Peganum harmala L. in Xinjiang, China.</title>
        <authorList>
            <person name="Xin L."/>
        </authorList>
    </citation>
    <scope>NUCLEOTIDE SEQUENCE [LARGE SCALE GENOMIC DNA]</scope>
    <source>
        <strain evidence="5 6">TRM65318</strain>
    </source>
</reference>
<sequence>MKRGLTATIAGVALAASLATVAPATVAPATAAPATAVGPGTAVAGTPHDEDGSTMPEQWRSVWVDAFNEGIYTPEQVQELVDEATAMNVNALIVQTARRYDCFCNRALYPRTDAAIAPAPYDPLDEIIERAHDAGIEVHAWVTVNTMWNVPDGPPSSPDHIYNTHGPGAEGRDRWIGKMADGREIVNNRVYLDPGHPDAAGYVTAAVSGIAREYDVDGINLDYIRYPDLSSTSEYSEWGYNDVAVARFQEATGRTDVPAPDDEEWSQWRRDQVTALVRRIYLTLWEIDPSLRLSMDAITYGNGPDAVGGWTNTRTYAEVLQDWVGWLDEGIMDTAVTMNYKRDHVPAQEVMFDEWSEFLADNQAGRQAVNGPALYLNSIDHSVAQARQAVTPSEAGNTAAGWSGYSYANPSQEVVADPALRDAQQAALAEALTGPGGIFEDDAAVPDMPWKSAPDDGHVTGTLTAGRGGPVDQVTVTLRPLGPGPAYEQVTDGSGWFGFAHVPPGRYLVWADLGGETGNIAGGGRTVMGLVRVEEGEITEVRLR</sequence>
<evidence type="ECO:0000256" key="1">
    <source>
        <dbReference type="ARBA" id="ARBA00022729"/>
    </source>
</evidence>
<dbReference type="Proteomes" id="UP000625527">
    <property type="component" value="Unassembled WGS sequence"/>
</dbReference>
<evidence type="ECO:0000256" key="2">
    <source>
        <dbReference type="SAM" id="MobiDB-lite"/>
    </source>
</evidence>
<dbReference type="SUPFAM" id="SSF51445">
    <property type="entry name" value="(Trans)glycosidases"/>
    <property type="match status" value="1"/>
</dbReference>
<protein>
    <submittedName>
        <fullName evidence="5">Family 10 glycosylhydrolase</fullName>
    </submittedName>
</protein>
<proteinExistence type="predicted"/>
<dbReference type="InterPro" id="IPR017853">
    <property type="entry name" value="GH"/>
</dbReference>
<evidence type="ECO:0000313" key="5">
    <source>
        <dbReference type="EMBL" id="MBE1877389.1"/>
    </source>
</evidence>
<feature type="compositionally biased region" description="Low complexity" evidence="2">
    <location>
        <begin position="35"/>
        <end position="46"/>
    </location>
</feature>
<comment type="caution">
    <text evidence="5">The sequence shown here is derived from an EMBL/GenBank/DDBJ whole genome shotgun (WGS) entry which is preliminary data.</text>
</comment>
<dbReference type="Gene3D" id="3.20.20.80">
    <property type="entry name" value="Glycosidases"/>
    <property type="match status" value="1"/>
</dbReference>
<dbReference type="PANTHER" id="PTHR43405">
    <property type="entry name" value="GLYCOSYL HYDROLASE DIGH"/>
    <property type="match status" value="1"/>
</dbReference>
<keyword evidence="6" id="KW-1185">Reference proteome</keyword>
<feature type="chain" id="PRO_5046780264" evidence="3">
    <location>
        <begin position="32"/>
        <end position="544"/>
    </location>
</feature>
<evidence type="ECO:0000313" key="6">
    <source>
        <dbReference type="Proteomes" id="UP000625527"/>
    </source>
</evidence>
<name>A0ABR9N2L0_9MICO</name>
<dbReference type="PANTHER" id="PTHR43405:SF1">
    <property type="entry name" value="GLYCOSYL HYDROLASE DIGH"/>
    <property type="match status" value="1"/>
</dbReference>
<dbReference type="Pfam" id="PF02638">
    <property type="entry name" value="GHL10"/>
    <property type="match status" value="1"/>
</dbReference>